<accession>A0AAX3BB87</accession>
<gene>
    <name evidence="3" type="ORF">KDW03_07585</name>
</gene>
<dbReference type="KEGG" id="taqu:KDW03_07585"/>
<reference evidence="3" key="1">
    <citation type="submission" date="2021-04" db="EMBL/GenBank/DDBJ databases">
        <authorList>
            <person name="Postec A."/>
        </authorList>
    </citation>
    <scope>NUCLEOTIDE SEQUENCE</scope>
    <source>
        <strain evidence="3">F1F22</strain>
    </source>
</reference>
<reference evidence="3" key="2">
    <citation type="submission" date="2022-06" db="EMBL/GenBank/DDBJ databases">
        <title>Thermospira aquatica gen. nov., sp. nov.</title>
        <authorList>
            <person name="Ben Ali Gam Z."/>
            <person name="Labat M."/>
        </authorList>
    </citation>
    <scope>NUCLEOTIDE SEQUENCE</scope>
    <source>
        <strain evidence="3">F1F22</strain>
    </source>
</reference>
<dbReference type="Pfam" id="PF16561">
    <property type="entry name" value="AMPK1_CBM"/>
    <property type="match status" value="1"/>
</dbReference>
<feature type="signal peptide" evidence="1">
    <location>
        <begin position="1"/>
        <end position="27"/>
    </location>
</feature>
<dbReference type="InterPro" id="IPR013783">
    <property type="entry name" value="Ig-like_fold"/>
</dbReference>
<dbReference type="RefSeq" id="WP_271434475.1">
    <property type="nucleotide sequence ID" value="NZ_CP073355.1"/>
</dbReference>
<dbReference type="Proteomes" id="UP001056539">
    <property type="component" value="Chromosome"/>
</dbReference>
<dbReference type="SUPFAM" id="SSF81296">
    <property type="entry name" value="E set domains"/>
    <property type="match status" value="1"/>
</dbReference>
<proteinExistence type="predicted"/>
<protein>
    <submittedName>
        <fullName evidence="3">Glycogen-binding domain-containing protein</fullName>
    </submittedName>
</protein>
<organism evidence="3 4">
    <name type="scientific">Thermospira aquatica</name>
    <dbReference type="NCBI Taxonomy" id="2828656"/>
    <lineage>
        <taxon>Bacteria</taxon>
        <taxon>Pseudomonadati</taxon>
        <taxon>Spirochaetota</taxon>
        <taxon>Spirochaetia</taxon>
        <taxon>Brevinematales</taxon>
        <taxon>Thermospiraceae</taxon>
        <taxon>Thermospira</taxon>
    </lineage>
</organism>
<feature type="domain" description="AMP-activated protein kinase glycogen-binding" evidence="2">
    <location>
        <begin position="63"/>
        <end position="119"/>
    </location>
</feature>
<evidence type="ECO:0000259" key="2">
    <source>
        <dbReference type="Pfam" id="PF16561"/>
    </source>
</evidence>
<keyword evidence="1" id="KW-0732">Signal</keyword>
<evidence type="ECO:0000256" key="1">
    <source>
        <dbReference type="SAM" id="SignalP"/>
    </source>
</evidence>
<sequence>MEVRSMKKSVLAMLAVLIAGTMLVACGEGGGSTKAAGTGGKVKAGKITFSYKGVEGEEYGVMNLAGDFNGWNPADPNYAMEKQADGSWAITVEFAPGRYIYKYTADGQWIFQDQSEVVDQMEPKPTGFMDDGFGGKNAYIDVE</sequence>
<dbReference type="CDD" id="cd02859">
    <property type="entry name" value="E_set_AMPKbeta_like_N"/>
    <property type="match status" value="1"/>
</dbReference>
<keyword evidence="4" id="KW-1185">Reference proteome</keyword>
<dbReference type="Gene3D" id="2.60.40.10">
    <property type="entry name" value="Immunoglobulins"/>
    <property type="match status" value="1"/>
</dbReference>
<name>A0AAX3BB87_9SPIR</name>
<dbReference type="AlphaFoldDB" id="A0AAX3BB87"/>
<feature type="chain" id="PRO_5043466460" evidence="1">
    <location>
        <begin position="28"/>
        <end position="143"/>
    </location>
</feature>
<dbReference type="InterPro" id="IPR014756">
    <property type="entry name" value="Ig_E-set"/>
</dbReference>
<dbReference type="InterPro" id="IPR032640">
    <property type="entry name" value="AMPK1_CBM"/>
</dbReference>
<evidence type="ECO:0000313" key="3">
    <source>
        <dbReference type="EMBL" id="URA09348.1"/>
    </source>
</evidence>
<dbReference type="EMBL" id="CP073355">
    <property type="protein sequence ID" value="URA09348.1"/>
    <property type="molecule type" value="Genomic_DNA"/>
</dbReference>
<evidence type="ECO:0000313" key="4">
    <source>
        <dbReference type="Proteomes" id="UP001056539"/>
    </source>
</evidence>